<dbReference type="Proteomes" id="UP000064967">
    <property type="component" value="Chromosome"/>
</dbReference>
<proteinExistence type="predicted"/>
<feature type="region of interest" description="Disordered" evidence="1">
    <location>
        <begin position="1"/>
        <end position="31"/>
    </location>
</feature>
<reference evidence="2 3" key="1">
    <citation type="submission" date="2015-08" db="EMBL/GenBank/DDBJ databases">
        <authorList>
            <person name="Babu N.S."/>
            <person name="Beckwith C.J."/>
            <person name="Beseler K.G."/>
            <person name="Brison A."/>
            <person name="Carone J.V."/>
            <person name="Caskin T.P."/>
            <person name="Diamond M."/>
            <person name="Durham M.E."/>
            <person name="Foxe J.M."/>
            <person name="Go M."/>
            <person name="Henderson B.A."/>
            <person name="Jones I.B."/>
            <person name="McGettigan J.A."/>
            <person name="Micheletti S.J."/>
            <person name="Nasrallah M.E."/>
            <person name="Ortiz D."/>
            <person name="Piller C.R."/>
            <person name="Privatt S.R."/>
            <person name="Schneider S.L."/>
            <person name="Sharp S."/>
            <person name="Smith T.C."/>
            <person name="Stanton J.D."/>
            <person name="Ullery H.E."/>
            <person name="Wilson R.J."/>
            <person name="Serrano M.G."/>
            <person name="Buck G."/>
            <person name="Lee V."/>
            <person name="Wang Y."/>
            <person name="Carvalho R."/>
            <person name="Voegtly L."/>
            <person name="Shi R."/>
            <person name="Duckworth R."/>
            <person name="Johnson A."/>
            <person name="Loviza R."/>
            <person name="Walstead R."/>
            <person name="Shah Z."/>
            <person name="Kiflezghi M."/>
            <person name="Wade K."/>
            <person name="Ball S.L."/>
            <person name="Bradley K.W."/>
            <person name="Asai D.J."/>
            <person name="Bowman C.A."/>
            <person name="Russell D.A."/>
            <person name="Pope W.H."/>
            <person name="Jacobs-Sera D."/>
            <person name="Hendrix R.W."/>
            <person name="Hatfull G.F."/>
        </authorList>
    </citation>
    <scope>NUCLEOTIDE SEQUENCE [LARGE SCALE GENOMIC DNA]</scope>
    <source>
        <strain evidence="2 3">DSM 27648</strain>
    </source>
</reference>
<dbReference type="AlphaFoldDB" id="A0A0K1PKS6"/>
<gene>
    <name evidence="2" type="ORF">AKJ09_00794</name>
</gene>
<protein>
    <submittedName>
        <fullName evidence="2">Uncharacterized protein</fullName>
    </submittedName>
</protein>
<dbReference type="KEGG" id="llu:AKJ09_00794"/>
<keyword evidence="3" id="KW-1185">Reference proteome</keyword>
<evidence type="ECO:0000313" key="2">
    <source>
        <dbReference type="EMBL" id="AKU94130.1"/>
    </source>
</evidence>
<evidence type="ECO:0000313" key="3">
    <source>
        <dbReference type="Proteomes" id="UP000064967"/>
    </source>
</evidence>
<sequence length="90" mass="10119">MTRSAAETRAPPKKRASEGESRKPNRVPPVNEDYAGVYVARFYAKFRRYWYTNGTRSRRRRAVSVAVDAALEEKLTPKSTDGAPAMPSTN</sequence>
<organism evidence="2 3">
    <name type="scientific">Labilithrix luteola</name>
    <dbReference type="NCBI Taxonomy" id="1391654"/>
    <lineage>
        <taxon>Bacteria</taxon>
        <taxon>Pseudomonadati</taxon>
        <taxon>Myxococcota</taxon>
        <taxon>Polyangia</taxon>
        <taxon>Polyangiales</taxon>
        <taxon>Labilitrichaceae</taxon>
        <taxon>Labilithrix</taxon>
    </lineage>
</organism>
<evidence type="ECO:0000256" key="1">
    <source>
        <dbReference type="SAM" id="MobiDB-lite"/>
    </source>
</evidence>
<name>A0A0K1PKS6_9BACT</name>
<accession>A0A0K1PKS6</accession>
<dbReference type="EMBL" id="CP012333">
    <property type="protein sequence ID" value="AKU94130.1"/>
    <property type="molecule type" value="Genomic_DNA"/>
</dbReference>